<reference evidence="7 8" key="1">
    <citation type="submission" date="2019-09" db="EMBL/GenBank/DDBJ databases">
        <title>Genome Sequences of Streptomyces kaniharaensis ATCC 21070.</title>
        <authorList>
            <person name="Zhu W."/>
            <person name="De Crecy-Lagard V."/>
            <person name="Richards N.G."/>
        </authorList>
    </citation>
    <scope>NUCLEOTIDE SEQUENCE [LARGE SCALE GENOMIC DNA]</scope>
    <source>
        <strain evidence="7 8">SF-557</strain>
    </source>
</reference>
<comment type="caution">
    <text evidence="7">The sequence shown here is derived from an EMBL/GenBank/DDBJ whole genome shotgun (WGS) entry which is preliminary data.</text>
</comment>
<keyword evidence="8" id="KW-1185">Reference proteome</keyword>
<dbReference type="PANTHER" id="PTHR43046">
    <property type="entry name" value="GDP-MANNOSE MANNOSYL HYDROLASE"/>
    <property type="match status" value="1"/>
</dbReference>
<protein>
    <submittedName>
        <fullName evidence="7">NUDIX domain-containing protein</fullName>
    </submittedName>
</protein>
<keyword evidence="3 5" id="KW-0378">Hydrolase</keyword>
<keyword evidence="4" id="KW-0460">Magnesium</keyword>
<feature type="domain" description="Nudix hydrolase" evidence="6">
    <location>
        <begin position="60"/>
        <end position="197"/>
    </location>
</feature>
<dbReference type="PROSITE" id="PS51462">
    <property type="entry name" value="NUDIX"/>
    <property type="match status" value="1"/>
</dbReference>
<dbReference type="InterPro" id="IPR015797">
    <property type="entry name" value="NUDIX_hydrolase-like_dom_sf"/>
</dbReference>
<accession>A0A6N7KLG3</accession>
<dbReference type="OrthoDB" id="4458448at2"/>
<gene>
    <name evidence="7" type="ORF">F7Q99_08485</name>
</gene>
<dbReference type="EMBL" id="WBOF01000001">
    <property type="protein sequence ID" value="MQS12326.1"/>
    <property type="molecule type" value="Genomic_DNA"/>
</dbReference>
<dbReference type="InterPro" id="IPR000086">
    <property type="entry name" value="NUDIX_hydrolase_dom"/>
</dbReference>
<sequence>MIAGTGMGVSVRPPAVPGSGFPCLTRHRSGLHPPQASTAPARRCESDRMRRLLRPRKRVPRQAARTVVLAEDDSVFLLRSDNSEVGVHWTMPGGGLEPGETPWTGARRELWEETGWTDLEPGPLLCTWEHDFTWHGTPVRQHEHIYLTRGPHRGPVGDVSAVHAVDRILDWRWWTPADLAHEHADALWPPRLPELLVHVRTGWAVDGRTPTPVNLGYLPNVPAAR</sequence>
<dbReference type="PANTHER" id="PTHR43046:SF12">
    <property type="entry name" value="GDP-MANNOSE MANNOSYL HYDROLASE"/>
    <property type="match status" value="1"/>
</dbReference>
<evidence type="ECO:0000259" key="6">
    <source>
        <dbReference type="PROSITE" id="PS51462"/>
    </source>
</evidence>
<dbReference type="Proteomes" id="UP000450000">
    <property type="component" value="Unassembled WGS sequence"/>
</dbReference>
<dbReference type="CDD" id="cd04685">
    <property type="entry name" value="NUDIX_Hydrolase"/>
    <property type="match status" value="1"/>
</dbReference>
<dbReference type="PRINTS" id="PR00502">
    <property type="entry name" value="NUDIXFAMILY"/>
</dbReference>
<comment type="similarity">
    <text evidence="2 5">Belongs to the Nudix hydrolase family.</text>
</comment>
<dbReference type="PROSITE" id="PS00893">
    <property type="entry name" value="NUDIX_BOX"/>
    <property type="match status" value="1"/>
</dbReference>
<dbReference type="InterPro" id="IPR020476">
    <property type="entry name" value="Nudix_hydrolase"/>
</dbReference>
<dbReference type="Pfam" id="PF00293">
    <property type="entry name" value="NUDIX"/>
    <property type="match status" value="1"/>
</dbReference>
<evidence type="ECO:0000256" key="4">
    <source>
        <dbReference type="ARBA" id="ARBA00022842"/>
    </source>
</evidence>
<evidence type="ECO:0000313" key="7">
    <source>
        <dbReference type="EMBL" id="MQS12326.1"/>
    </source>
</evidence>
<evidence type="ECO:0000313" key="8">
    <source>
        <dbReference type="Proteomes" id="UP000450000"/>
    </source>
</evidence>
<dbReference type="SUPFAM" id="SSF55811">
    <property type="entry name" value="Nudix"/>
    <property type="match status" value="1"/>
</dbReference>
<evidence type="ECO:0000256" key="3">
    <source>
        <dbReference type="ARBA" id="ARBA00022801"/>
    </source>
</evidence>
<proteinExistence type="inferred from homology"/>
<dbReference type="InterPro" id="IPR020084">
    <property type="entry name" value="NUDIX_hydrolase_CS"/>
</dbReference>
<evidence type="ECO:0000256" key="2">
    <source>
        <dbReference type="ARBA" id="ARBA00005582"/>
    </source>
</evidence>
<name>A0A6N7KLG3_9ACTN</name>
<organism evidence="7 8">
    <name type="scientific">Streptomyces kaniharaensis</name>
    <dbReference type="NCBI Taxonomy" id="212423"/>
    <lineage>
        <taxon>Bacteria</taxon>
        <taxon>Bacillati</taxon>
        <taxon>Actinomycetota</taxon>
        <taxon>Actinomycetes</taxon>
        <taxon>Kitasatosporales</taxon>
        <taxon>Streptomycetaceae</taxon>
        <taxon>Streptomyces</taxon>
    </lineage>
</organism>
<comment type="cofactor">
    <cofactor evidence="1">
        <name>Mg(2+)</name>
        <dbReference type="ChEBI" id="CHEBI:18420"/>
    </cofactor>
</comment>
<dbReference type="AlphaFoldDB" id="A0A6N7KLG3"/>
<dbReference type="Gene3D" id="3.90.79.10">
    <property type="entry name" value="Nucleoside Triphosphate Pyrophosphohydrolase"/>
    <property type="match status" value="1"/>
</dbReference>
<dbReference type="GO" id="GO:0016787">
    <property type="term" value="F:hydrolase activity"/>
    <property type="evidence" value="ECO:0007669"/>
    <property type="project" value="UniProtKB-KW"/>
</dbReference>
<evidence type="ECO:0000256" key="1">
    <source>
        <dbReference type="ARBA" id="ARBA00001946"/>
    </source>
</evidence>
<evidence type="ECO:0000256" key="5">
    <source>
        <dbReference type="RuleBase" id="RU003476"/>
    </source>
</evidence>